<reference evidence="14 15" key="1">
    <citation type="submission" date="2024-03" db="EMBL/GenBank/DDBJ databases">
        <title>The Acrasis kona genome and developmental transcriptomes reveal deep origins of eukaryotic multicellular pathways.</title>
        <authorList>
            <person name="Sheikh S."/>
            <person name="Fu C.-J."/>
            <person name="Brown M.W."/>
            <person name="Baldauf S.L."/>
        </authorList>
    </citation>
    <scope>NUCLEOTIDE SEQUENCE [LARGE SCALE GENOMIC DNA]</scope>
    <source>
        <strain evidence="14 15">ATCC MYA-3509</strain>
    </source>
</reference>
<dbReference type="GO" id="GO:0008076">
    <property type="term" value="C:voltage-gated potassium channel complex"/>
    <property type="evidence" value="ECO:0007669"/>
    <property type="project" value="InterPro"/>
</dbReference>
<keyword evidence="5" id="KW-0631">Potassium channel</keyword>
<feature type="transmembrane region" description="Helical" evidence="12">
    <location>
        <begin position="177"/>
        <end position="193"/>
    </location>
</feature>
<keyword evidence="4 12" id="KW-0812">Transmembrane</keyword>
<dbReference type="PRINTS" id="PR00169">
    <property type="entry name" value="KCHANNEL"/>
</dbReference>
<evidence type="ECO:0000313" key="14">
    <source>
        <dbReference type="EMBL" id="KAL0482899.1"/>
    </source>
</evidence>
<evidence type="ECO:0000256" key="2">
    <source>
        <dbReference type="ARBA" id="ARBA00022448"/>
    </source>
</evidence>
<dbReference type="InterPro" id="IPR028325">
    <property type="entry name" value="VG_K_chnl"/>
</dbReference>
<evidence type="ECO:0000256" key="9">
    <source>
        <dbReference type="ARBA" id="ARBA00023065"/>
    </source>
</evidence>
<evidence type="ECO:0000256" key="6">
    <source>
        <dbReference type="ARBA" id="ARBA00022882"/>
    </source>
</evidence>
<feature type="transmembrane region" description="Helical" evidence="12">
    <location>
        <begin position="117"/>
        <end position="138"/>
    </location>
</feature>
<feature type="transmembrane region" description="Helical" evidence="12">
    <location>
        <begin position="288"/>
        <end position="308"/>
    </location>
</feature>
<dbReference type="SUPFAM" id="SSF81324">
    <property type="entry name" value="Voltage-gated potassium channels"/>
    <property type="match status" value="1"/>
</dbReference>
<dbReference type="AlphaFoldDB" id="A0AAW2Z0T7"/>
<evidence type="ECO:0000256" key="7">
    <source>
        <dbReference type="ARBA" id="ARBA00022958"/>
    </source>
</evidence>
<evidence type="ECO:0000256" key="8">
    <source>
        <dbReference type="ARBA" id="ARBA00022989"/>
    </source>
</evidence>
<evidence type="ECO:0000259" key="13">
    <source>
        <dbReference type="Pfam" id="PF00520"/>
    </source>
</evidence>
<evidence type="ECO:0000256" key="12">
    <source>
        <dbReference type="SAM" id="Phobius"/>
    </source>
</evidence>
<dbReference type="Gene3D" id="1.20.120.350">
    <property type="entry name" value="Voltage-gated potassium channels. Chain C"/>
    <property type="match status" value="1"/>
</dbReference>
<protein>
    <submittedName>
        <fullName evidence="14">Potassium voltage-gated channel subfamily B member</fullName>
    </submittedName>
</protein>
<feature type="transmembrane region" description="Helical" evidence="12">
    <location>
        <begin position="150"/>
        <end position="171"/>
    </location>
</feature>
<feature type="transmembrane region" description="Helical" evidence="12">
    <location>
        <begin position="87"/>
        <end position="105"/>
    </location>
</feature>
<evidence type="ECO:0000256" key="5">
    <source>
        <dbReference type="ARBA" id="ARBA00022826"/>
    </source>
</evidence>
<keyword evidence="15" id="KW-1185">Reference proteome</keyword>
<keyword evidence="2" id="KW-0813">Transport</keyword>
<organism evidence="14 15">
    <name type="scientific">Acrasis kona</name>
    <dbReference type="NCBI Taxonomy" id="1008807"/>
    <lineage>
        <taxon>Eukaryota</taxon>
        <taxon>Discoba</taxon>
        <taxon>Heterolobosea</taxon>
        <taxon>Tetramitia</taxon>
        <taxon>Eutetramitia</taxon>
        <taxon>Acrasidae</taxon>
        <taxon>Acrasis</taxon>
    </lineage>
</organism>
<accession>A0AAW2Z0T7</accession>
<name>A0AAW2Z0T7_9EUKA</name>
<gene>
    <name evidence="14" type="ORF">AKO1_014164</name>
</gene>
<dbReference type="Pfam" id="PF00520">
    <property type="entry name" value="Ion_trans"/>
    <property type="match status" value="1"/>
</dbReference>
<keyword evidence="11" id="KW-0407">Ion channel</keyword>
<keyword evidence="6" id="KW-0851">Voltage-gated channel</keyword>
<evidence type="ECO:0000313" key="15">
    <source>
        <dbReference type="Proteomes" id="UP001431209"/>
    </source>
</evidence>
<dbReference type="GO" id="GO:0005249">
    <property type="term" value="F:voltage-gated potassium channel activity"/>
    <property type="evidence" value="ECO:0007669"/>
    <property type="project" value="InterPro"/>
</dbReference>
<dbReference type="InterPro" id="IPR027359">
    <property type="entry name" value="Volt_channel_dom_sf"/>
</dbReference>
<comment type="subcellular location">
    <subcellularLocation>
        <location evidence="1">Membrane</location>
        <topology evidence="1">Multi-pass membrane protein</topology>
    </subcellularLocation>
</comment>
<keyword evidence="7" id="KW-0630">Potassium</keyword>
<dbReference type="Proteomes" id="UP001431209">
    <property type="component" value="Unassembled WGS sequence"/>
</dbReference>
<evidence type="ECO:0000256" key="4">
    <source>
        <dbReference type="ARBA" id="ARBA00022692"/>
    </source>
</evidence>
<evidence type="ECO:0000256" key="3">
    <source>
        <dbReference type="ARBA" id="ARBA00022538"/>
    </source>
</evidence>
<keyword evidence="3" id="KW-0633">Potassium transport</keyword>
<feature type="transmembrane region" description="Helical" evidence="12">
    <location>
        <begin position="213"/>
        <end position="237"/>
    </location>
</feature>
<dbReference type="InterPro" id="IPR005821">
    <property type="entry name" value="Ion_trans_dom"/>
</dbReference>
<proteinExistence type="predicted"/>
<dbReference type="GO" id="GO:0001508">
    <property type="term" value="P:action potential"/>
    <property type="evidence" value="ECO:0007669"/>
    <property type="project" value="TreeGrafter"/>
</dbReference>
<evidence type="ECO:0000256" key="11">
    <source>
        <dbReference type="ARBA" id="ARBA00023303"/>
    </source>
</evidence>
<keyword evidence="10 12" id="KW-0472">Membrane</keyword>
<evidence type="ECO:0000256" key="10">
    <source>
        <dbReference type="ARBA" id="ARBA00023136"/>
    </source>
</evidence>
<comment type="caution">
    <text evidence="14">The sequence shown here is derived from an EMBL/GenBank/DDBJ whole genome shotgun (WGS) entry which is preliminary data.</text>
</comment>
<feature type="domain" description="Ion transport" evidence="13">
    <location>
        <begin position="86"/>
        <end position="312"/>
    </location>
</feature>
<dbReference type="EMBL" id="JAOPGA020000904">
    <property type="protein sequence ID" value="KAL0482899.1"/>
    <property type="molecule type" value="Genomic_DNA"/>
</dbReference>
<dbReference type="Gene3D" id="1.10.287.70">
    <property type="match status" value="1"/>
</dbReference>
<sequence>MSYDKDYDRAHDKHHVLDSISDTTTRIEMENFDLNERINEINSTVSKSYSTSSSPRSSTQPISMHRRFRDKLKEIIDNPSSSITARIYFAFIASLITTSIIILVLDSFEFFIENPVAITAVEGVVTLILLFELAVRFYASVNTRKDAWEFLTNFTNIADFLSCVPFFIILLDDILQIYPSVGILRVFRLLRLMRILNISKRMRTLFLAIRKSLTVISCIMVIIFLCVLVSSTIEYYLERGTYMNDVWTRIDGTPSPFSSVPASMWWSILTLLAVGYGDVVPITPAGKIAGAITMVVGIMLISTPSLILSNTYTELLANDGGTEVQSKQEQKNDMMLIMERQTRVMENVQLMMHRQERMMKDVEFNSLQIRELSKVILRSGSPVDYNNIAHIE</sequence>
<keyword evidence="8 12" id="KW-1133">Transmembrane helix</keyword>
<evidence type="ECO:0000256" key="1">
    <source>
        <dbReference type="ARBA" id="ARBA00004141"/>
    </source>
</evidence>
<dbReference type="PANTHER" id="PTHR11537">
    <property type="entry name" value="VOLTAGE-GATED POTASSIUM CHANNEL"/>
    <property type="match status" value="1"/>
</dbReference>
<dbReference type="PANTHER" id="PTHR11537:SF254">
    <property type="entry name" value="POTASSIUM VOLTAGE-GATED CHANNEL PROTEIN SHAB"/>
    <property type="match status" value="1"/>
</dbReference>
<keyword evidence="9" id="KW-0406">Ion transport</keyword>